<evidence type="ECO:0000313" key="3">
    <source>
        <dbReference type="Proteomes" id="UP000051673"/>
    </source>
</evidence>
<proteinExistence type="predicted"/>
<dbReference type="PATRIC" id="fig|1620.3.peg.1598"/>
<keyword evidence="3" id="KW-1185">Reference proteome</keyword>
<dbReference type="RefSeq" id="WP_057786616.1">
    <property type="nucleotide sequence ID" value="NZ_JQCD01000018.1"/>
</dbReference>
<keyword evidence="1" id="KW-0472">Membrane</keyword>
<comment type="caution">
    <text evidence="2">The sequence shown here is derived from an EMBL/GenBank/DDBJ whole genome shotgun (WGS) entry which is preliminary data.</text>
</comment>
<keyword evidence="1" id="KW-0812">Transmembrane</keyword>
<protein>
    <submittedName>
        <fullName evidence="2">Uncharacterized protein</fullName>
    </submittedName>
</protein>
<keyword evidence="1" id="KW-1133">Transmembrane helix</keyword>
<dbReference type="OrthoDB" id="2146358at2"/>
<accession>A0A0R2JJS8</accession>
<dbReference type="AlphaFoldDB" id="A0A0R2JJS8"/>
<sequence>MNGFWPHDAVGWISIVGPSLGVLGFLLNKFVNEPLRQVSKDLKNLRHDFDERLDDHERRIQYIEDKGDFL</sequence>
<gene>
    <name evidence="2" type="ORF">IV67_GL001563</name>
</gene>
<organism evidence="2 3">
    <name type="scientific">Weissella minor</name>
    <dbReference type="NCBI Taxonomy" id="1620"/>
    <lineage>
        <taxon>Bacteria</taxon>
        <taxon>Bacillati</taxon>
        <taxon>Bacillota</taxon>
        <taxon>Bacilli</taxon>
        <taxon>Lactobacillales</taxon>
        <taxon>Lactobacillaceae</taxon>
        <taxon>Weissella</taxon>
    </lineage>
</organism>
<dbReference type="STRING" id="1620.IV67_GL001563"/>
<evidence type="ECO:0000256" key="1">
    <source>
        <dbReference type="SAM" id="Phobius"/>
    </source>
</evidence>
<reference evidence="2 3" key="1">
    <citation type="journal article" date="2015" name="Genome Announc.">
        <title>Expanding the biotechnology potential of lactobacilli through comparative genomics of 213 strains and associated genera.</title>
        <authorList>
            <person name="Sun Z."/>
            <person name="Harris H.M."/>
            <person name="McCann A."/>
            <person name="Guo C."/>
            <person name="Argimon S."/>
            <person name="Zhang W."/>
            <person name="Yang X."/>
            <person name="Jeffery I.B."/>
            <person name="Cooney J.C."/>
            <person name="Kagawa T.F."/>
            <person name="Liu W."/>
            <person name="Song Y."/>
            <person name="Salvetti E."/>
            <person name="Wrobel A."/>
            <person name="Rasinkangas P."/>
            <person name="Parkhill J."/>
            <person name="Rea M.C."/>
            <person name="O'Sullivan O."/>
            <person name="Ritari J."/>
            <person name="Douillard F.P."/>
            <person name="Paul Ross R."/>
            <person name="Yang R."/>
            <person name="Briner A.E."/>
            <person name="Felis G.E."/>
            <person name="de Vos W.M."/>
            <person name="Barrangou R."/>
            <person name="Klaenhammer T.R."/>
            <person name="Caufield P.W."/>
            <person name="Cui Y."/>
            <person name="Zhang H."/>
            <person name="O'Toole P.W."/>
        </authorList>
    </citation>
    <scope>NUCLEOTIDE SEQUENCE [LARGE SCALE GENOMIC DNA]</scope>
    <source>
        <strain evidence="2 3">DSM 20014</strain>
    </source>
</reference>
<name>A0A0R2JJS8_9LACO</name>
<evidence type="ECO:0000313" key="2">
    <source>
        <dbReference type="EMBL" id="KRN77506.1"/>
    </source>
</evidence>
<dbReference type="EMBL" id="JQCD01000018">
    <property type="protein sequence ID" value="KRN77506.1"/>
    <property type="molecule type" value="Genomic_DNA"/>
</dbReference>
<dbReference type="Proteomes" id="UP000051673">
    <property type="component" value="Unassembled WGS sequence"/>
</dbReference>
<feature type="transmembrane region" description="Helical" evidence="1">
    <location>
        <begin position="12"/>
        <end position="31"/>
    </location>
</feature>